<dbReference type="GO" id="GO:0016791">
    <property type="term" value="F:phosphatase activity"/>
    <property type="evidence" value="ECO:0007669"/>
    <property type="project" value="UniProtKB-ARBA"/>
</dbReference>
<dbReference type="PRINTS" id="PR00413">
    <property type="entry name" value="HADHALOGNASE"/>
</dbReference>
<dbReference type="Proteomes" id="UP000250043">
    <property type="component" value="Unassembled WGS sequence"/>
</dbReference>
<dbReference type="SFLD" id="SFLDG01129">
    <property type="entry name" value="C1.5:_HAD__Beta-PGM__Phosphata"/>
    <property type="match status" value="1"/>
</dbReference>
<proteinExistence type="predicted"/>
<dbReference type="InterPro" id="IPR006439">
    <property type="entry name" value="HAD-SF_hydro_IA"/>
</dbReference>
<dbReference type="Gene3D" id="3.40.50.1000">
    <property type="entry name" value="HAD superfamily/HAD-like"/>
    <property type="match status" value="1"/>
</dbReference>
<organism evidence="1 2">
    <name type="scientific">Obba rivulosa</name>
    <dbReference type="NCBI Taxonomy" id="1052685"/>
    <lineage>
        <taxon>Eukaryota</taxon>
        <taxon>Fungi</taxon>
        <taxon>Dikarya</taxon>
        <taxon>Basidiomycota</taxon>
        <taxon>Agaricomycotina</taxon>
        <taxon>Agaricomycetes</taxon>
        <taxon>Polyporales</taxon>
        <taxon>Gelatoporiaceae</taxon>
        <taxon>Obba</taxon>
    </lineage>
</organism>
<dbReference type="Pfam" id="PF00702">
    <property type="entry name" value="Hydrolase"/>
    <property type="match status" value="1"/>
</dbReference>
<dbReference type="EMBL" id="KV722457">
    <property type="protein sequence ID" value="OCH88267.1"/>
    <property type="molecule type" value="Genomic_DNA"/>
</dbReference>
<accession>A0A8E2AX46</accession>
<protein>
    <submittedName>
        <fullName evidence="1">HAD hydrolase subfamily IA REG-2-like protein</fullName>
    </submittedName>
</protein>
<dbReference type="CDD" id="cd16415">
    <property type="entry name" value="HAD_dREG-2_like"/>
    <property type="match status" value="1"/>
</dbReference>
<dbReference type="PANTHER" id="PTHR46191:SF2">
    <property type="entry name" value="HALOACID DEHALOGENASE-LIKE HYDROLASE DOMAIN-CONTAINING PROTEIN 3"/>
    <property type="match status" value="1"/>
</dbReference>
<dbReference type="SFLD" id="SFLDS00003">
    <property type="entry name" value="Haloacid_Dehalogenase"/>
    <property type="match status" value="1"/>
</dbReference>
<evidence type="ECO:0000313" key="1">
    <source>
        <dbReference type="EMBL" id="OCH88267.1"/>
    </source>
</evidence>
<evidence type="ECO:0000313" key="2">
    <source>
        <dbReference type="Proteomes" id="UP000250043"/>
    </source>
</evidence>
<dbReference type="Gene3D" id="1.10.150.720">
    <property type="entry name" value="Haloacid dehalogenase-like hydrolase"/>
    <property type="match status" value="1"/>
</dbReference>
<dbReference type="PANTHER" id="PTHR46191">
    <property type="match status" value="1"/>
</dbReference>
<sequence>MAIRLVLFDALHTIVTPRLPIYVQYSQTFEPYLGRLDPVQLRTSFKTALKQLQAEKPVYVSGAPGWWGEVIKRTALGAGADTEAVDKSLEEIVPRLLQRFSSREGYKLFDDTLPTLQHLKKLNIRTGLISNTDARMRAVLEDLEVLSLLDPVLLSEEEGVEKPSRELYLRACTRAGVKPEETLHVGDEMGADYYGARASGISALLIRRPGPDGEEEMREVGENLDGVETVASLLDVVHWAARKS</sequence>
<dbReference type="GO" id="GO:0005634">
    <property type="term" value="C:nucleus"/>
    <property type="evidence" value="ECO:0007669"/>
    <property type="project" value="TreeGrafter"/>
</dbReference>
<dbReference type="InterPro" id="IPR044924">
    <property type="entry name" value="HAD-SF_hydro_IA_REG-2-like_cap"/>
</dbReference>
<dbReference type="AlphaFoldDB" id="A0A8E2AX46"/>
<gene>
    <name evidence="1" type="ORF">OBBRIDRAFT_813743</name>
</gene>
<name>A0A8E2AX46_9APHY</name>
<dbReference type="NCBIfam" id="TIGR01549">
    <property type="entry name" value="HAD-SF-IA-v1"/>
    <property type="match status" value="1"/>
</dbReference>
<dbReference type="SUPFAM" id="SSF56784">
    <property type="entry name" value="HAD-like"/>
    <property type="match status" value="1"/>
</dbReference>
<keyword evidence="1" id="KW-0378">Hydrolase</keyword>
<keyword evidence="2" id="KW-1185">Reference proteome</keyword>
<dbReference type="InterPro" id="IPR036412">
    <property type="entry name" value="HAD-like_sf"/>
</dbReference>
<dbReference type="InterPro" id="IPR051828">
    <property type="entry name" value="HAD-like_hydrolase_domain"/>
</dbReference>
<dbReference type="InterPro" id="IPR023214">
    <property type="entry name" value="HAD_sf"/>
</dbReference>
<reference evidence="1 2" key="1">
    <citation type="submission" date="2016-07" db="EMBL/GenBank/DDBJ databases">
        <title>Draft genome of the white-rot fungus Obba rivulosa 3A-2.</title>
        <authorList>
            <consortium name="DOE Joint Genome Institute"/>
            <person name="Miettinen O."/>
            <person name="Riley R."/>
            <person name="Acob R."/>
            <person name="Barry K."/>
            <person name="Cullen D."/>
            <person name="De Vries R."/>
            <person name="Hainaut M."/>
            <person name="Hatakka A."/>
            <person name="Henrissat B."/>
            <person name="Hilden K."/>
            <person name="Kuo R."/>
            <person name="Labutti K."/>
            <person name="Lipzen A."/>
            <person name="Makela M.R."/>
            <person name="Sandor L."/>
            <person name="Spatafora J.W."/>
            <person name="Grigoriev I.V."/>
            <person name="Hibbett D.S."/>
        </authorList>
    </citation>
    <scope>NUCLEOTIDE SEQUENCE [LARGE SCALE GENOMIC DNA]</scope>
    <source>
        <strain evidence="1 2">3A-2</strain>
    </source>
</reference>
<dbReference type="OrthoDB" id="444127at2759"/>